<feature type="region of interest" description="Disordered" evidence="2">
    <location>
        <begin position="1"/>
        <end position="23"/>
    </location>
</feature>
<gene>
    <name evidence="3" type="ORF">CAAN4_F03422</name>
</gene>
<evidence type="ECO:0000313" key="4">
    <source>
        <dbReference type="Proteomes" id="UP001497600"/>
    </source>
</evidence>
<evidence type="ECO:0000313" key="3">
    <source>
        <dbReference type="EMBL" id="CAK7911647.1"/>
    </source>
</evidence>
<organism evidence="3 4">
    <name type="scientific">[Candida] anglica</name>
    <dbReference type="NCBI Taxonomy" id="148631"/>
    <lineage>
        <taxon>Eukaryota</taxon>
        <taxon>Fungi</taxon>
        <taxon>Dikarya</taxon>
        <taxon>Ascomycota</taxon>
        <taxon>Saccharomycotina</taxon>
        <taxon>Pichiomycetes</taxon>
        <taxon>Debaryomycetaceae</taxon>
        <taxon>Kurtzmaniella</taxon>
    </lineage>
</organism>
<keyword evidence="1" id="KW-0175">Coiled coil</keyword>
<protein>
    <submittedName>
        <fullName evidence="3">Uncharacterized protein</fullName>
    </submittedName>
</protein>
<proteinExistence type="predicted"/>
<dbReference type="EMBL" id="OZ004258">
    <property type="protein sequence ID" value="CAK7911647.1"/>
    <property type="molecule type" value="Genomic_DNA"/>
</dbReference>
<name>A0ABP0EEK9_9ASCO</name>
<feature type="coiled-coil region" evidence="1">
    <location>
        <begin position="69"/>
        <end position="99"/>
    </location>
</feature>
<feature type="compositionally biased region" description="Polar residues" evidence="2">
    <location>
        <begin position="1"/>
        <end position="11"/>
    </location>
</feature>
<evidence type="ECO:0000256" key="1">
    <source>
        <dbReference type="SAM" id="Coils"/>
    </source>
</evidence>
<dbReference type="Proteomes" id="UP001497600">
    <property type="component" value="Chromosome F"/>
</dbReference>
<accession>A0ABP0EEK9</accession>
<keyword evidence="4" id="KW-1185">Reference proteome</keyword>
<evidence type="ECO:0000256" key="2">
    <source>
        <dbReference type="SAM" id="MobiDB-lite"/>
    </source>
</evidence>
<sequence length="273" mass="31869">MYSQHSTQISDAEQEQEEINSNSTTNDTQFLIDWAARIELEFISFKSIISSSLKDVDFNEIPNSRNKKLIQMEKKIDRLNNAIDKLTQKINKLEKLNNERYEFDSNGFKEIITKITAKIETLSDDVPERKLFRSFQTEVDTLKRSQEELCKSINMQLSRNNDGNITKTLPIEKQHSELSDVKYFLKLLLPRIINIENCCHRMNTNDLNIINLLEKSPQSINSIENKTILLPDSQLNEQETQELESPQQPGIKRRRILNHMQNPPLNGRDHLPF</sequence>
<reference evidence="3 4" key="1">
    <citation type="submission" date="2024-01" db="EMBL/GenBank/DDBJ databases">
        <authorList>
            <consortium name="Genoscope - CEA"/>
            <person name="William W."/>
        </authorList>
    </citation>
    <scope>NUCLEOTIDE SEQUENCE [LARGE SCALE GENOMIC DNA]</scope>
    <source>
        <strain evidence="3 4">29B2s-10</strain>
    </source>
</reference>